<keyword evidence="6" id="KW-0414">Isoprene biosynthesis</keyword>
<dbReference type="AlphaFoldDB" id="A0A0C9X592"/>
<evidence type="ECO:0000256" key="3">
    <source>
        <dbReference type="ARBA" id="ARBA00022679"/>
    </source>
</evidence>
<evidence type="ECO:0000313" key="8">
    <source>
        <dbReference type="EMBL" id="KIK07345.1"/>
    </source>
</evidence>
<dbReference type="Gene3D" id="1.10.600.10">
    <property type="entry name" value="Farnesyl Diphosphate Synthase"/>
    <property type="match status" value="1"/>
</dbReference>
<dbReference type="GO" id="GO:0008299">
    <property type="term" value="P:isoprenoid biosynthetic process"/>
    <property type="evidence" value="ECO:0007669"/>
    <property type="project" value="UniProtKB-KW"/>
</dbReference>
<reference evidence="8 9" key="1">
    <citation type="submission" date="2014-04" db="EMBL/GenBank/DDBJ databases">
        <authorList>
            <consortium name="DOE Joint Genome Institute"/>
            <person name="Kuo A."/>
            <person name="Kohler A."/>
            <person name="Nagy L.G."/>
            <person name="Floudas D."/>
            <person name="Copeland A."/>
            <person name="Barry K.W."/>
            <person name="Cichocki N."/>
            <person name="Veneault-Fourrey C."/>
            <person name="LaButti K."/>
            <person name="Lindquist E.A."/>
            <person name="Lipzen A."/>
            <person name="Lundell T."/>
            <person name="Morin E."/>
            <person name="Murat C."/>
            <person name="Sun H."/>
            <person name="Tunlid A."/>
            <person name="Henrissat B."/>
            <person name="Grigoriev I.V."/>
            <person name="Hibbett D.S."/>
            <person name="Martin F."/>
            <person name="Nordberg H.P."/>
            <person name="Cantor M.N."/>
            <person name="Hua S.X."/>
        </authorList>
    </citation>
    <scope>NUCLEOTIDE SEQUENCE [LARGE SCALE GENOMIC DNA]</scope>
    <source>
        <strain evidence="8 9">LaAM-08-1</strain>
    </source>
</reference>
<dbReference type="Proteomes" id="UP000054477">
    <property type="component" value="Unassembled WGS sequence"/>
</dbReference>
<sequence>MRFFCGSLCQGRLVSVTRCQHRKLGDLAQKIEQNTGVSEPIPFRREPFIQPQKEPRQDPYLLVAPELTRLRSNLLDLLGSTQPGLTDIANYYFLQPSKQLRSLLVLLLSRATNGSGTHWDRKHWEALCEREFGHSERLDRPLTRPDVLHEWNPSMPDTTSSFESVFQLQRTSPRSDAPIPPSSSRSTTPCIVSPPILLPTQIRLAQIVEMIHIASTLHDGVVTEMDGKVDSAAAHGFANKLAILGGDFLLGRASTALSQLRESEVVELIASVISNLVEGEILSMGNVQTPELGAGAGPKTPAAAWDLYLKKTYLKTASLMAKGARAAVILGGCRESGILKEVAYAYGRNLGIAYQILEDTLDYEKGPSNVRLGLATGPALYAWEENPEIQPLIQRNFSNDGDVERAIDIVRGTSGIERTRILAQSYADRARKALHFLPDSDTKMALDTLTRIVIERTC</sequence>
<dbReference type="STRING" id="1095629.A0A0C9X592"/>
<dbReference type="HOGENOM" id="CLU_014015_1_0_1"/>
<dbReference type="PANTHER" id="PTHR12001:SF69">
    <property type="entry name" value="ALL TRANS-POLYPRENYL-DIPHOSPHATE SYNTHASE PDSS1"/>
    <property type="match status" value="1"/>
</dbReference>
<keyword evidence="5" id="KW-0460">Magnesium</keyword>
<dbReference type="GO" id="GO:0046872">
    <property type="term" value="F:metal ion binding"/>
    <property type="evidence" value="ECO:0007669"/>
    <property type="project" value="UniProtKB-KW"/>
</dbReference>
<accession>A0A0C9X592</accession>
<protein>
    <submittedName>
        <fullName evidence="8">Unplaced genomic scaffold K443scaffold_13, whole genome shotgun sequence</fullName>
    </submittedName>
</protein>
<evidence type="ECO:0000256" key="4">
    <source>
        <dbReference type="ARBA" id="ARBA00022723"/>
    </source>
</evidence>
<name>A0A0C9X592_9AGAR</name>
<dbReference type="SUPFAM" id="SSF48576">
    <property type="entry name" value="Terpenoid synthases"/>
    <property type="match status" value="1"/>
</dbReference>
<evidence type="ECO:0000256" key="1">
    <source>
        <dbReference type="ARBA" id="ARBA00001946"/>
    </source>
</evidence>
<evidence type="ECO:0000313" key="9">
    <source>
        <dbReference type="Proteomes" id="UP000054477"/>
    </source>
</evidence>
<keyword evidence="9" id="KW-1185">Reference proteome</keyword>
<organism evidence="8 9">
    <name type="scientific">Laccaria amethystina LaAM-08-1</name>
    <dbReference type="NCBI Taxonomy" id="1095629"/>
    <lineage>
        <taxon>Eukaryota</taxon>
        <taxon>Fungi</taxon>
        <taxon>Dikarya</taxon>
        <taxon>Basidiomycota</taxon>
        <taxon>Agaricomycotina</taxon>
        <taxon>Agaricomycetes</taxon>
        <taxon>Agaricomycetidae</taxon>
        <taxon>Agaricales</taxon>
        <taxon>Agaricineae</taxon>
        <taxon>Hydnangiaceae</taxon>
        <taxon>Laccaria</taxon>
    </lineage>
</organism>
<evidence type="ECO:0000256" key="5">
    <source>
        <dbReference type="ARBA" id="ARBA00022842"/>
    </source>
</evidence>
<evidence type="ECO:0000256" key="7">
    <source>
        <dbReference type="RuleBase" id="RU004466"/>
    </source>
</evidence>
<gene>
    <name evidence="8" type="ORF">K443DRAFT_673602</name>
</gene>
<evidence type="ECO:0000256" key="6">
    <source>
        <dbReference type="ARBA" id="ARBA00023229"/>
    </source>
</evidence>
<dbReference type="EMBL" id="KN838548">
    <property type="protein sequence ID" value="KIK07345.1"/>
    <property type="molecule type" value="Genomic_DNA"/>
</dbReference>
<keyword evidence="4" id="KW-0479">Metal-binding</keyword>
<dbReference type="PANTHER" id="PTHR12001">
    <property type="entry name" value="GERANYLGERANYL PYROPHOSPHATE SYNTHASE"/>
    <property type="match status" value="1"/>
</dbReference>
<dbReference type="InterPro" id="IPR000092">
    <property type="entry name" value="Polyprenyl_synt"/>
</dbReference>
<comment type="cofactor">
    <cofactor evidence="1">
        <name>Mg(2+)</name>
        <dbReference type="ChEBI" id="CHEBI:18420"/>
    </cofactor>
</comment>
<keyword evidence="3 7" id="KW-0808">Transferase</keyword>
<dbReference type="Pfam" id="PF00348">
    <property type="entry name" value="polyprenyl_synt"/>
    <property type="match status" value="1"/>
</dbReference>
<dbReference type="GO" id="GO:1990234">
    <property type="term" value="C:transferase complex"/>
    <property type="evidence" value="ECO:0007669"/>
    <property type="project" value="TreeGrafter"/>
</dbReference>
<evidence type="ECO:0000256" key="2">
    <source>
        <dbReference type="ARBA" id="ARBA00006706"/>
    </source>
</evidence>
<dbReference type="GO" id="GO:0004659">
    <property type="term" value="F:prenyltransferase activity"/>
    <property type="evidence" value="ECO:0007669"/>
    <property type="project" value="InterPro"/>
</dbReference>
<dbReference type="GO" id="GO:0006744">
    <property type="term" value="P:ubiquinone biosynthetic process"/>
    <property type="evidence" value="ECO:0007669"/>
    <property type="project" value="TreeGrafter"/>
</dbReference>
<dbReference type="InterPro" id="IPR008949">
    <property type="entry name" value="Isoprenoid_synthase_dom_sf"/>
</dbReference>
<reference evidence="9" key="2">
    <citation type="submission" date="2015-01" db="EMBL/GenBank/DDBJ databases">
        <title>Evolutionary Origins and Diversification of the Mycorrhizal Mutualists.</title>
        <authorList>
            <consortium name="DOE Joint Genome Institute"/>
            <consortium name="Mycorrhizal Genomics Consortium"/>
            <person name="Kohler A."/>
            <person name="Kuo A."/>
            <person name="Nagy L.G."/>
            <person name="Floudas D."/>
            <person name="Copeland A."/>
            <person name="Barry K.W."/>
            <person name="Cichocki N."/>
            <person name="Veneault-Fourrey C."/>
            <person name="LaButti K."/>
            <person name="Lindquist E.A."/>
            <person name="Lipzen A."/>
            <person name="Lundell T."/>
            <person name="Morin E."/>
            <person name="Murat C."/>
            <person name="Riley R."/>
            <person name="Ohm R."/>
            <person name="Sun H."/>
            <person name="Tunlid A."/>
            <person name="Henrissat B."/>
            <person name="Grigoriev I.V."/>
            <person name="Hibbett D.S."/>
            <person name="Martin F."/>
        </authorList>
    </citation>
    <scope>NUCLEOTIDE SEQUENCE [LARGE SCALE GENOMIC DNA]</scope>
    <source>
        <strain evidence="9">LaAM-08-1</strain>
    </source>
</reference>
<proteinExistence type="inferred from homology"/>
<dbReference type="OrthoDB" id="9927103at2759"/>
<comment type="similarity">
    <text evidence="2 7">Belongs to the FPP/GGPP synthase family.</text>
</comment>